<feature type="domain" description="W2" evidence="2">
    <location>
        <begin position="122"/>
        <end position="299"/>
    </location>
</feature>
<dbReference type="Pfam" id="PF02020">
    <property type="entry name" value="W2"/>
    <property type="match status" value="1"/>
</dbReference>
<dbReference type="EMBL" id="GBRD01011685">
    <property type="protein sequence ID" value="JAG54139.1"/>
    <property type="molecule type" value="Transcribed_RNA"/>
</dbReference>
<name>A0A0K8SF29_LYGHE</name>
<evidence type="ECO:0000256" key="1">
    <source>
        <dbReference type="SAM" id="MobiDB-lite"/>
    </source>
</evidence>
<dbReference type="PROSITE" id="PS51363">
    <property type="entry name" value="W2"/>
    <property type="match status" value="1"/>
</dbReference>
<dbReference type="InterPro" id="IPR016024">
    <property type="entry name" value="ARM-type_fold"/>
</dbReference>
<proteinExistence type="predicted"/>
<feature type="region of interest" description="Disordered" evidence="1">
    <location>
        <begin position="59"/>
        <end position="101"/>
    </location>
</feature>
<protein>
    <recommendedName>
        <fullName evidence="2">W2 domain-containing protein</fullName>
    </recommendedName>
</protein>
<dbReference type="InterPro" id="IPR003307">
    <property type="entry name" value="W2_domain"/>
</dbReference>
<accession>A0A0K8SF29</accession>
<dbReference type="SMART" id="SM00515">
    <property type="entry name" value="eIF5C"/>
    <property type="match status" value="1"/>
</dbReference>
<dbReference type="SUPFAM" id="SSF48371">
    <property type="entry name" value="ARM repeat"/>
    <property type="match status" value="1"/>
</dbReference>
<evidence type="ECO:0000259" key="2">
    <source>
        <dbReference type="PROSITE" id="PS51363"/>
    </source>
</evidence>
<dbReference type="EMBL" id="GBRD01014117">
    <property type="protein sequence ID" value="JAG51709.1"/>
    <property type="molecule type" value="Transcribed_RNA"/>
</dbReference>
<dbReference type="Gene3D" id="1.25.40.180">
    <property type="match status" value="1"/>
</dbReference>
<dbReference type="AlphaFoldDB" id="A0A0K8SF29"/>
<feature type="compositionally biased region" description="Basic residues" evidence="1">
    <location>
        <begin position="74"/>
        <end position="86"/>
    </location>
</feature>
<reference evidence="3" key="1">
    <citation type="submission" date="2014-09" db="EMBL/GenBank/DDBJ databases">
        <authorList>
            <person name="Magalhaes I.L.F."/>
            <person name="Oliveira U."/>
            <person name="Santos F.R."/>
            <person name="Vidigal T.H.D.A."/>
            <person name="Brescovit A.D."/>
            <person name="Santos A.J."/>
        </authorList>
    </citation>
    <scope>NUCLEOTIDE SEQUENCE</scope>
</reference>
<evidence type="ECO:0000313" key="3">
    <source>
        <dbReference type="EMBL" id="JAG51709.1"/>
    </source>
</evidence>
<organism evidence="3">
    <name type="scientific">Lygus hesperus</name>
    <name type="common">Western plant bug</name>
    <dbReference type="NCBI Taxonomy" id="30085"/>
    <lineage>
        <taxon>Eukaryota</taxon>
        <taxon>Metazoa</taxon>
        <taxon>Ecdysozoa</taxon>
        <taxon>Arthropoda</taxon>
        <taxon>Hexapoda</taxon>
        <taxon>Insecta</taxon>
        <taxon>Pterygota</taxon>
        <taxon>Neoptera</taxon>
        <taxon>Paraneoptera</taxon>
        <taxon>Hemiptera</taxon>
        <taxon>Heteroptera</taxon>
        <taxon>Panheteroptera</taxon>
        <taxon>Cimicomorpha</taxon>
        <taxon>Miridae</taxon>
        <taxon>Mirini</taxon>
        <taxon>Lygus</taxon>
    </lineage>
</organism>
<sequence>MIRDRLVLGIRDEETRKQLICDAELTLDTAIAICRVNEHASALKMKSVSVQTTLVPEQGDKITTGGNASENWKRTKNWRRKPKSKATAKAPISNDDQRAALDKRPLGERAKFAEVLKPMNQNKKNSMFLSSNSESTADWRKLRDNLAKILQADPDEAMEEAHAFLAKIEGSVSKKAFIEIVTMAVIKASLKDGKLVGRQINKFDKLILKYVDNTEDLELICLFAIKNFVVKEAALELSVLTESFRNLYDDSIISVEAFKKWKDDTSIEPLESEGRLLATKTLEPFYVFLAEADDEEEES</sequence>